<evidence type="ECO:0000256" key="1">
    <source>
        <dbReference type="SAM" id="MobiDB-lite"/>
    </source>
</evidence>
<dbReference type="Proteomes" id="UP001158576">
    <property type="component" value="Chromosome PAR"/>
</dbReference>
<feature type="region of interest" description="Disordered" evidence="1">
    <location>
        <begin position="1"/>
        <end position="65"/>
    </location>
</feature>
<evidence type="ECO:0000313" key="2">
    <source>
        <dbReference type="EMBL" id="CAG5086934.1"/>
    </source>
</evidence>
<feature type="compositionally biased region" description="Acidic residues" evidence="1">
    <location>
        <begin position="1"/>
        <end position="16"/>
    </location>
</feature>
<dbReference type="EMBL" id="OU015568">
    <property type="protein sequence ID" value="CAG5086934.1"/>
    <property type="molecule type" value="Genomic_DNA"/>
</dbReference>
<keyword evidence="3" id="KW-1185">Reference proteome</keyword>
<sequence length="165" mass="19294">MTSPGEDFDWADDDVREFDIPQSDTKRLSNIEEEPEPKETQPKNISPKKENHRSRKNNHKPKKLEKVWLPPDELIKELKSRKSIPEAEKSQLKNVLSRAARWNMFARTRKLLWPDEDEELKKVAEKIFVTEGELGKCQEISDTLISYLKLISIDINGRNNDVNKI</sequence>
<protein>
    <submittedName>
        <fullName evidence="2">Oidioi.mRNA.OKI2018_I69.PAR.g11408.t1.cds</fullName>
    </submittedName>
</protein>
<reference evidence="2 3" key="1">
    <citation type="submission" date="2021-04" db="EMBL/GenBank/DDBJ databases">
        <authorList>
            <person name="Bliznina A."/>
        </authorList>
    </citation>
    <scope>NUCLEOTIDE SEQUENCE [LARGE SCALE GENOMIC DNA]</scope>
</reference>
<feature type="compositionally biased region" description="Basic residues" evidence="1">
    <location>
        <begin position="50"/>
        <end position="63"/>
    </location>
</feature>
<name>A0ABN7RZL6_OIKDI</name>
<evidence type="ECO:0000313" key="3">
    <source>
        <dbReference type="Proteomes" id="UP001158576"/>
    </source>
</evidence>
<gene>
    <name evidence="2" type="ORF">OKIOD_LOCUS2966</name>
</gene>
<accession>A0ABN7RZL6</accession>
<proteinExistence type="predicted"/>
<organism evidence="2 3">
    <name type="scientific">Oikopleura dioica</name>
    <name type="common">Tunicate</name>
    <dbReference type="NCBI Taxonomy" id="34765"/>
    <lineage>
        <taxon>Eukaryota</taxon>
        <taxon>Metazoa</taxon>
        <taxon>Chordata</taxon>
        <taxon>Tunicata</taxon>
        <taxon>Appendicularia</taxon>
        <taxon>Copelata</taxon>
        <taxon>Oikopleuridae</taxon>
        <taxon>Oikopleura</taxon>
    </lineage>
</organism>